<dbReference type="EMBL" id="AYCK01025880">
    <property type="status" value="NOT_ANNOTATED_CDS"/>
    <property type="molecule type" value="Genomic_DNA"/>
</dbReference>
<protein>
    <recommendedName>
        <fullName evidence="5">GRIP1 associated protein 1</fullName>
    </recommendedName>
</protein>
<accession>A0A096M2A7</accession>
<evidence type="ECO:0000313" key="3">
    <source>
        <dbReference type="Ensembl" id="ENSPFOP00000025548.1"/>
    </source>
</evidence>
<dbReference type="STRING" id="48698.ENSPFOP00000025548"/>
<keyword evidence="4" id="KW-1185">Reference proteome</keyword>
<organism evidence="3 4">
    <name type="scientific">Poecilia formosa</name>
    <name type="common">Amazon molly</name>
    <name type="synonym">Limia formosa</name>
    <dbReference type="NCBI Taxonomy" id="48698"/>
    <lineage>
        <taxon>Eukaryota</taxon>
        <taxon>Metazoa</taxon>
        <taxon>Chordata</taxon>
        <taxon>Craniata</taxon>
        <taxon>Vertebrata</taxon>
        <taxon>Euteleostomi</taxon>
        <taxon>Actinopterygii</taxon>
        <taxon>Neopterygii</taxon>
        <taxon>Teleostei</taxon>
        <taxon>Neoteleostei</taxon>
        <taxon>Acanthomorphata</taxon>
        <taxon>Ovalentaria</taxon>
        <taxon>Atherinomorphae</taxon>
        <taxon>Cyprinodontiformes</taxon>
        <taxon>Poeciliidae</taxon>
        <taxon>Poeciliinae</taxon>
        <taxon>Poecilia</taxon>
    </lineage>
</organism>
<dbReference type="GO" id="GO:0098998">
    <property type="term" value="C:extrinsic component of postsynaptic early endosome membrane"/>
    <property type="evidence" value="ECO:0007669"/>
    <property type="project" value="TreeGrafter"/>
</dbReference>
<evidence type="ECO:0000256" key="1">
    <source>
        <dbReference type="SAM" id="Coils"/>
    </source>
</evidence>
<evidence type="ECO:0000313" key="4">
    <source>
        <dbReference type="Proteomes" id="UP000028760"/>
    </source>
</evidence>
<reference evidence="4" key="1">
    <citation type="submission" date="2013-10" db="EMBL/GenBank/DDBJ databases">
        <authorList>
            <person name="Schartl M."/>
            <person name="Warren W."/>
        </authorList>
    </citation>
    <scope>NUCLEOTIDE SEQUENCE [LARGE SCALE GENOMIC DNA]</scope>
    <source>
        <strain evidence="4">female</strain>
    </source>
</reference>
<dbReference type="GO" id="GO:0099152">
    <property type="term" value="P:regulation of neurotransmitter receptor transport, endosome to postsynaptic membrane"/>
    <property type="evidence" value="ECO:0007669"/>
    <property type="project" value="TreeGrafter"/>
</dbReference>
<dbReference type="GO" id="GO:0099158">
    <property type="term" value="P:regulation of recycling endosome localization within postsynapse"/>
    <property type="evidence" value="ECO:0007669"/>
    <property type="project" value="TreeGrafter"/>
</dbReference>
<dbReference type="OMA" id="QRHESDC"/>
<dbReference type="Ensembl" id="ENSPFOT00000029176.1">
    <property type="protein sequence ID" value="ENSPFOP00000025548.1"/>
    <property type="gene ID" value="ENSPFOG00000023473.1"/>
</dbReference>
<dbReference type="PANTHER" id="PTHR18978">
    <property type="entry name" value="GRIP-1 ASSOCIATED PROTEIN 1"/>
    <property type="match status" value="1"/>
</dbReference>
<evidence type="ECO:0008006" key="5">
    <source>
        <dbReference type="Google" id="ProtNLM"/>
    </source>
</evidence>
<proteinExistence type="predicted"/>
<dbReference type="PANTHER" id="PTHR18978:SF1">
    <property type="entry name" value="GRIP1-ASSOCIATED PROTEIN 1"/>
    <property type="match status" value="1"/>
</dbReference>
<keyword evidence="1" id="KW-0175">Coiled coil</keyword>
<dbReference type="GO" id="GO:0098887">
    <property type="term" value="P:neurotransmitter receptor transport, endosome to postsynaptic membrane"/>
    <property type="evidence" value="ECO:0007669"/>
    <property type="project" value="TreeGrafter"/>
</dbReference>
<feature type="compositionally biased region" description="Basic and acidic residues" evidence="2">
    <location>
        <begin position="221"/>
        <end position="238"/>
    </location>
</feature>
<feature type="coiled-coil region" evidence="1">
    <location>
        <begin position="40"/>
        <end position="160"/>
    </location>
</feature>
<dbReference type="GeneTree" id="ENSGT00720000108868"/>
<dbReference type="eggNOG" id="ENOG502QTUD">
    <property type="taxonomic scope" value="Eukaryota"/>
</dbReference>
<dbReference type="GO" id="GO:1905244">
    <property type="term" value="P:regulation of modification of synaptic structure"/>
    <property type="evidence" value="ECO:0007669"/>
    <property type="project" value="TreeGrafter"/>
</dbReference>
<dbReference type="AlphaFoldDB" id="A0A096M2A7"/>
<reference evidence="3" key="2">
    <citation type="submission" date="2025-08" db="UniProtKB">
        <authorList>
            <consortium name="Ensembl"/>
        </authorList>
    </citation>
    <scope>IDENTIFICATION</scope>
</reference>
<dbReference type="InterPro" id="IPR026204">
    <property type="entry name" value="GRIPAP1"/>
</dbReference>
<reference evidence="3" key="3">
    <citation type="submission" date="2025-09" db="UniProtKB">
        <authorList>
            <consortium name="Ensembl"/>
        </authorList>
    </citation>
    <scope>IDENTIFICATION</scope>
</reference>
<feature type="region of interest" description="Disordered" evidence="2">
    <location>
        <begin position="165"/>
        <end position="268"/>
    </location>
</feature>
<sequence length="318" mass="35091">MAASQALSEEEFHRMQAQLLELRTQNYQLSDDLRKNSAELNAVRLKLSVLERDLVKAQKALNKSKKAQEVDALLSENEMLQGKLHSQEDDFRLQNSTLMAELSKLCTQIEQLETENRRLQEGGGASGPPADSACGPADELLRLQAENAALHKKLRALQERFDGELQRPPVAHGDQSVATETDGPAGTNRVSDVAGGGMGAGPEGTNQREELTESGLQQSEQQRHESDCGSHRATRRGETPTSSSPEDHDPSVVDVNIHTGQPESSLVKGGDLCSELQLQMEMEVEVNTEREEKRLLREQLLVLEVHTLTHTDTHTDTH</sequence>
<name>A0A096M2A7_POEFO</name>
<evidence type="ECO:0000256" key="2">
    <source>
        <dbReference type="SAM" id="MobiDB-lite"/>
    </source>
</evidence>
<dbReference type="Proteomes" id="UP000028760">
    <property type="component" value="Unassembled WGS sequence"/>
</dbReference>
<dbReference type="GO" id="GO:0098978">
    <property type="term" value="C:glutamatergic synapse"/>
    <property type="evidence" value="ECO:0007669"/>
    <property type="project" value="TreeGrafter"/>
</dbReference>
<dbReference type="GO" id="GO:0098837">
    <property type="term" value="C:postsynaptic recycling endosome"/>
    <property type="evidence" value="ECO:0007669"/>
    <property type="project" value="TreeGrafter"/>
</dbReference>